<dbReference type="InterPro" id="IPR003877">
    <property type="entry name" value="SPRY_dom"/>
</dbReference>
<protein>
    <recommendedName>
        <fullName evidence="5">B30.2/SPRY domain-containing protein</fullName>
    </recommendedName>
</protein>
<gene>
    <name evidence="6" type="ORF">XENTR_v90029559mg</name>
</gene>
<dbReference type="PRINTS" id="PR01407">
    <property type="entry name" value="BUTYPHLNCDUF"/>
</dbReference>
<accession>A0A1B8Y8A1</accession>
<keyword evidence="3" id="KW-0862">Zinc</keyword>
<dbReference type="SMART" id="SM00589">
    <property type="entry name" value="PRY"/>
    <property type="match status" value="1"/>
</dbReference>
<dbReference type="SUPFAM" id="SSF49899">
    <property type="entry name" value="Concanavalin A-like lectins/glucanases"/>
    <property type="match status" value="1"/>
</dbReference>
<dbReference type="InterPro" id="IPR001870">
    <property type="entry name" value="B30.2/SPRY"/>
</dbReference>
<sequence length="264" mass="29303">MDGGTPRGQGGRIQQLGIEMHQLDLRITTMEELCSLAGTLGSLLAQGSDGAALCGAEGADNEGREADGIMAPGLADTVLGIRRLIYGQEATDLVLDINTAHNRVSVSGDRKSASYSLTDKHYPQSLERFQLYAQALSSRSFPSGQHYWEVEGSESGNWGVGAAYPSIERGGWQAGIGDNNKSWCFCRGNNNRYALRHDSKWTRLPHVPSCRRIRIWLDYEAERLSFYELSEPIRHLHTFTASFTEPLHAAFWVWGEATWVRIIS</sequence>
<reference evidence="6" key="1">
    <citation type="submission" date="2009-11" db="EMBL/GenBank/DDBJ databases">
        <authorList>
            <consortium name="US DOE Joint Genome Institute (JGI-PGF)"/>
            <person name="Ottilar R."/>
            <person name="Schmutz J."/>
            <person name="Salamov A."/>
            <person name="Cheng J.F."/>
            <person name="Lucas S."/>
            <person name="Pitluck S."/>
            <person name="Gundlach H."/>
            <person name="Guo Y."/>
            <person name="Haberer G."/>
            <person name="Nasrallah J."/>
            <person name="Mayer K.F.X."/>
            <person name="van de Peer Y."/>
            <person name="Weigel D."/>
            <person name="Grigoriev I.V."/>
        </authorList>
    </citation>
    <scope>NUCLEOTIDE SEQUENCE</scope>
    <source>
        <strain evidence="6">Nigerian</strain>
    </source>
</reference>
<evidence type="ECO:0000256" key="4">
    <source>
        <dbReference type="ARBA" id="ARBA00023054"/>
    </source>
</evidence>
<organism evidence="6">
    <name type="scientific">Xenopus tropicalis</name>
    <name type="common">Western clawed frog</name>
    <name type="synonym">Silurana tropicalis</name>
    <dbReference type="NCBI Taxonomy" id="8364"/>
    <lineage>
        <taxon>Eukaryota</taxon>
        <taxon>Metazoa</taxon>
        <taxon>Chordata</taxon>
        <taxon>Craniata</taxon>
        <taxon>Vertebrata</taxon>
        <taxon>Euteleostomi</taxon>
        <taxon>Amphibia</taxon>
        <taxon>Batrachia</taxon>
        <taxon>Anura</taxon>
        <taxon>Pipoidea</taxon>
        <taxon>Pipidae</taxon>
        <taxon>Xenopodinae</taxon>
        <taxon>Xenopus</taxon>
        <taxon>Silurana</taxon>
    </lineage>
</organism>
<dbReference type="GO" id="GO:0008270">
    <property type="term" value="F:zinc ion binding"/>
    <property type="evidence" value="ECO:0007669"/>
    <property type="project" value="UniProtKB-KW"/>
</dbReference>
<dbReference type="PANTHER" id="PTHR25465:SF71">
    <property type="entry name" value="E3 UBIQUITIN-PROTEIN LIGASE TRIM39-LIKE"/>
    <property type="match status" value="1"/>
</dbReference>
<keyword evidence="4" id="KW-0175">Coiled coil</keyword>
<reference evidence="6" key="2">
    <citation type="journal article" date="2010" name="Science">
        <title>The genome of the Western clawed frog Xenopus tropicalis.</title>
        <authorList>
            <person name="Hellsten U."/>
            <person name="Harland R.M."/>
            <person name="Gilchrist M.J."/>
            <person name="Hendrix D."/>
            <person name="Jurka J."/>
            <person name="Kapitonov V."/>
            <person name="Ovcharenko I."/>
            <person name="Putnam N.H."/>
            <person name="Shu S."/>
            <person name="Taher L."/>
            <person name="Blitz I.L."/>
            <person name="Blumberg B."/>
            <person name="Dichmann D.S."/>
            <person name="Dubchak I."/>
            <person name="Amaya E."/>
            <person name="Detter J.C."/>
            <person name="Fletcher R."/>
            <person name="Gerhard D.S."/>
            <person name="Goodstein D."/>
            <person name="Graves T."/>
            <person name="Grigoriev I.V."/>
            <person name="Grimwood J."/>
            <person name="Kawashima T."/>
            <person name="Lindquist E."/>
            <person name="Lucas S.M."/>
            <person name="Mead P.E."/>
            <person name="Mitros T."/>
            <person name="Ogino H."/>
            <person name="Ohta Y."/>
            <person name="Poliakov A.V."/>
            <person name="Pollet N."/>
            <person name="Robert J."/>
            <person name="Salamov A."/>
            <person name="Sater A.K."/>
            <person name="Schmutz J."/>
            <person name="Terry A."/>
            <person name="Vize P.D."/>
            <person name="Warren W.C."/>
            <person name="Wells D."/>
            <person name="Wills A."/>
            <person name="Wilson R.K."/>
            <person name="Zimmerman L.B."/>
            <person name="Zorn A.M."/>
            <person name="Grainger R."/>
            <person name="Grammer T."/>
            <person name="Khokha M.K."/>
            <person name="Richardson P.M."/>
            <person name="Rokhsar D.S."/>
        </authorList>
    </citation>
    <scope>NUCLEOTIDE SEQUENCE [LARGE SCALE GENOMIC DNA]</scope>
    <source>
        <strain evidence="6">Nigerian</strain>
    </source>
</reference>
<dbReference type="InterPro" id="IPR006574">
    <property type="entry name" value="PRY"/>
</dbReference>
<evidence type="ECO:0000313" key="6">
    <source>
        <dbReference type="EMBL" id="OCA19198.1"/>
    </source>
</evidence>
<evidence type="ECO:0000256" key="1">
    <source>
        <dbReference type="ARBA" id="ARBA00022723"/>
    </source>
</evidence>
<dbReference type="PANTHER" id="PTHR25465">
    <property type="entry name" value="B-BOX DOMAIN CONTAINING"/>
    <property type="match status" value="1"/>
</dbReference>
<dbReference type="Pfam" id="PF00622">
    <property type="entry name" value="SPRY"/>
    <property type="match status" value="1"/>
</dbReference>
<evidence type="ECO:0000259" key="5">
    <source>
        <dbReference type="PROSITE" id="PS50188"/>
    </source>
</evidence>
<evidence type="ECO:0000256" key="3">
    <source>
        <dbReference type="ARBA" id="ARBA00022833"/>
    </source>
</evidence>
<dbReference type="CDD" id="cd12891">
    <property type="entry name" value="SPRY_PRY_C-I_2"/>
    <property type="match status" value="1"/>
</dbReference>
<keyword evidence="2" id="KW-0863">Zinc-finger</keyword>
<dbReference type="Gene3D" id="2.60.120.920">
    <property type="match status" value="1"/>
</dbReference>
<dbReference type="Pfam" id="PF13765">
    <property type="entry name" value="PRY"/>
    <property type="match status" value="1"/>
</dbReference>
<dbReference type="InterPro" id="IPR003879">
    <property type="entry name" value="Butyrophylin_SPRY"/>
</dbReference>
<proteinExistence type="predicted"/>
<evidence type="ECO:0000256" key="2">
    <source>
        <dbReference type="ARBA" id="ARBA00022771"/>
    </source>
</evidence>
<dbReference type="AlphaFoldDB" id="A0A1B8Y8A1"/>
<dbReference type="PROSITE" id="PS50188">
    <property type="entry name" value="B302_SPRY"/>
    <property type="match status" value="1"/>
</dbReference>
<dbReference type="InterPro" id="IPR043136">
    <property type="entry name" value="B30.2/SPRY_sf"/>
</dbReference>
<dbReference type="InterPro" id="IPR013320">
    <property type="entry name" value="ConA-like_dom_sf"/>
</dbReference>
<dbReference type="EMBL" id="KV460385">
    <property type="protein sequence ID" value="OCA19198.1"/>
    <property type="molecule type" value="Genomic_DNA"/>
</dbReference>
<dbReference type="GO" id="GO:0005737">
    <property type="term" value="C:cytoplasm"/>
    <property type="evidence" value="ECO:0007669"/>
    <property type="project" value="UniProtKB-ARBA"/>
</dbReference>
<name>A0A1B8Y8A1_XENTR</name>
<dbReference type="SMART" id="SM00449">
    <property type="entry name" value="SPRY"/>
    <property type="match status" value="1"/>
</dbReference>
<keyword evidence="1" id="KW-0479">Metal-binding</keyword>
<feature type="domain" description="B30.2/SPRY" evidence="5">
    <location>
        <begin position="73"/>
        <end position="264"/>
    </location>
</feature>
<dbReference type="InterPro" id="IPR051051">
    <property type="entry name" value="E3_ubiq-ligase_TRIM/RNF"/>
</dbReference>
<reference evidence="6" key="3">
    <citation type="submission" date="2016-05" db="EMBL/GenBank/DDBJ databases">
        <title>WGS assembly of Xenopus tropicalis.</title>
        <authorList>
            <person name="Sessions A."/>
            <person name="Jenkins J."/>
            <person name="Mitros T."/>
            <person name="Lyons J.T."/>
            <person name="Dichmann D.S."/>
            <person name="Robert J."/>
            <person name="Harland R.M."/>
            <person name="Rokhsar D.S."/>
        </authorList>
    </citation>
    <scope>NUCLEOTIDE SEQUENCE</scope>
    <source>
        <strain evidence="6">Nigerian</strain>
    </source>
</reference>